<proteinExistence type="predicted"/>
<dbReference type="AlphaFoldDB" id="A0A6J8CC14"/>
<accession>A0A6J8CC14</accession>
<reference evidence="1 2" key="1">
    <citation type="submission" date="2020-06" db="EMBL/GenBank/DDBJ databases">
        <authorList>
            <person name="Li R."/>
            <person name="Bekaert M."/>
        </authorList>
    </citation>
    <scope>NUCLEOTIDE SEQUENCE [LARGE SCALE GENOMIC DNA]</scope>
    <source>
        <strain evidence="2">wild</strain>
    </source>
</reference>
<dbReference type="Proteomes" id="UP000507470">
    <property type="component" value="Unassembled WGS sequence"/>
</dbReference>
<protein>
    <submittedName>
        <fullName evidence="1">Uncharacterized protein</fullName>
    </submittedName>
</protein>
<evidence type="ECO:0000313" key="2">
    <source>
        <dbReference type="Proteomes" id="UP000507470"/>
    </source>
</evidence>
<gene>
    <name evidence="1" type="ORF">MCOR_28008</name>
</gene>
<keyword evidence="2" id="KW-1185">Reference proteome</keyword>
<organism evidence="1 2">
    <name type="scientific">Mytilus coruscus</name>
    <name type="common">Sea mussel</name>
    <dbReference type="NCBI Taxonomy" id="42192"/>
    <lineage>
        <taxon>Eukaryota</taxon>
        <taxon>Metazoa</taxon>
        <taxon>Spiralia</taxon>
        <taxon>Lophotrochozoa</taxon>
        <taxon>Mollusca</taxon>
        <taxon>Bivalvia</taxon>
        <taxon>Autobranchia</taxon>
        <taxon>Pteriomorphia</taxon>
        <taxon>Mytilida</taxon>
        <taxon>Mytiloidea</taxon>
        <taxon>Mytilidae</taxon>
        <taxon>Mytilinae</taxon>
        <taxon>Mytilus</taxon>
    </lineage>
</organism>
<dbReference type="EMBL" id="CACVKT020005120">
    <property type="protein sequence ID" value="CAC5393121.1"/>
    <property type="molecule type" value="Genomic_DNA"/>
</dbReference>
<dbReference type="OrthoDB" id="10474588at2759"/>
<evidence type="ECO:0000313" key="1">
    <source>
        <dbReference type="EMBL" id="CAC5393121.1"/>
    </source>
</evidence>
<name>A0A6J8CC14_MYTCO</name>
<sequence>MSDTRAIGVSSLKPKTDFINSRLKDLDAQVELACQTYSSLGVSVSDVYKRLVNTEKEIKTVNKNQKTYSEIVKKSGIRVTFLRYFDKRSFKTAFAELSIDARDENIVHDSSFGRKECLLVIGSHGLYLLTTKEIKCSLNYGTEPGLLELS</sequence>